<keyword evidence="1" id="KW-1133">Transmembrane helix</keyword>
<dbReference type="RefSeq" id="WP_064025123.1">
    <property type="nucleotide sequence ID" value="NZ_LUUK01000039.1"/>
</dbReference>
<feature type="chain" id="PRO_5008069906" description="PEP-CTERM sorting domain-containing protein" evidence="2">
    <location>
        <begin position="35"/>
        <end position="368"/>
    </location>
</feature>
<sequence length="368" mass="38030">MKNKIFYKSNAKSASKLGLGIALALAGVAQQAQAHVEYYDLNQGAQIGDLTAAGKVLSTAQYGGTPAAVLALGGAGLTPAQRSANGIGSALSGQSDRPLNDPSQWNAANQAYTGVGSFTNVNYSSAASSATVDVDDVTSYGWYNGTTALLGDSHKVDFFNFRLDQESKVTISWTVDDGTGNYIDSAFTLYNGVLNYQAHDDANEKLNPKTGLANSTKVQDALDSANAPVDAQGIASSFRDTSFATMGATNYVGQFNALANWGQANVSGDWGNIEFRQAVNDNNPAGGAGTSASETIETLTLILGAGNYTIGASGAVNPADFSLSNLHGHLEFSAVATAAAVPVPGAVWLFGTVLAGFVGLNRRKVLFA</sequence>
<dbReference type="Proteomes" id="UP000077628">
    <property type="component" value="Unassembled WGS sequence"/>
</dbReference>
<keyword evidence="1" id="KW-0472">Membrane</keyword>
<evidence type="ECO:0000256" key="2">
    <source>
        <dbReference type="SAM" id="SignalP"/>
    </source>
</evidence>
<accession>A0A177P509</accession>
<protein>
    <recommendedName>
        <fullName evidence="5">PEP-CTERM sorting domain-containing protein</fullName>
    </recommendedName>
</protein>
<name>A0A177P509_9GAMM</name>
<comment type="caution">
    <text evidence="3">The sequence shown here is derived from an EMBL/GenBank/DDBJ whole genome shotgun (WGS) entry which is preliminary data.</text>
</comment>
<dbReference type="AlphaFoldDB" id="A0A177P509"/>
<keyword evidence="2" id="KW-0732">Signal</keyword>
<evidence type="ECO:0000256" key="1">
    <source>
        <dbReference type="SAM" id="Phobius"/>
    </source>
</evidence>
<evidence type="ECO:0008006" key="5">
    <source>
        <dbReference type="Google" id="ProtNLM"/>
    </source>
</evidence>
<feature type="transmembrane region" description="Helical" evidence="1">
    <location>
        <begin position="332"/>
        <end position="360"/>
    </location>
</feature>
<dbReference type="EMBL" id="LUUK01000039">
    <property type="protein sequence ID" value="OAI25397.1"/>
    <property type="molecule type" value="Genomic_DNA"/>
</dbReference>
<keyword evidence="4" id="KW-1185">Reference proteome</keyword>
<dbReference type="InterPro" id="IPR013424">
    <property type="entry name" value="Ice-binding_C"/>
</dbReference>
<organism evidence="3 4">
    <name type="scientific">Methylomonas koyamae</name>
    <dbReference type="NCBI Taxonomy" id="702114"/>
    <lineage>
        <taxon>Bacteria</taxon>
        <taxon>Pseudomonadati</taxon>
        <taxon>Pseudomonadota</taxon>
        <taxon>Gammaproteobacteria</taxon>
        <taxon>Methylococcales</taxon>
        <taxon>Methylococcaceae</taxon>
        <taxon>Methylomonas</taxon>
    </lineage>
</organism>
<proteinExistence type="predicted"/>
<keyword evidence="1" id="KW-0812">Transmembrane</keyword>
<evidence type="ECO:0000313" key="4">
    <source>
        <dbReference type="Proteomes" id="UP000077628"/>
    </source>
</evidence>
<evidence type="ECO:0000313" key="3">
    <source>
        <dbReference type="EMBL" id="OAI25397.1"/>
    </source>
</evidence>
<gene>
    <name evidence="3" type="ORF">A1355_19785</name>
</gene>
<dbReference type="NCBIfam" id="TIGR02595">
    <property type="entry name" value="PEP_CTERM"/>
    <property type="match status" value="1"/>
</dbReference>
<reference evidence="4" key="1">
    <citation type="submission" date="2016-03" db="EMBL/GenBank/DDBJ databases">
        <authorList>
            <person name="Heylen K."/>
            <person name="De Vos P."/>
            <person name="Vekeman B."/>
        </authorList>
    </citation>
    <scope>NUCLEOTIDE SEQUENCE [LARGE SCALE GENOMIC DNA]</scope>
    <source>
        <strain evidence="4">R-45383</strain>
    </source>
</reference>
<feature type="signal peptide" evidence="2">
    <location>
        <begin position="1"/>
        <end position="34"/>
    </location>
</feature>